<feature type="region of interest" description="Disordered" evidence="1">
    <location>
        <begin position="1"/>
        <end position="26"/>
    </location>
</feature>
<evidence type="ECO:0000313" key="2">
    <source>
        <dbReference type="EMBL" id="NTC32139.1"/>
    </source>
</evidence>
<gene>
    <name evidence="2" type="ORF">G6M46_28775</name>
</gene>
<organism evidence="2 3">
    <name type="scientific">Agrobacterium tumefaciens</name>
    <dbReference type="NCBI Taxonomy" id="358"/>
    <lineage>
        <taxon>Bacteria</taxon>
        <taxon>Pseudomonadati</taxon>
        <taxon>Pseudomonadota</taxon>
        <taxon>Alphaproteobacteria</taxon>
        <taxon>Hyphomicrobiales</taxon>
        <taxon>Rhizobiaceae</taxon>
        <taxon>Rhizobium/Agrobacterium group</taxon>
        <taxon>Agrobacterium</taxon>
        <taxon>Agrobacterium tumefaciens complex</taxon>
    </lineage>
</organism>
<dbReference type="RefSeq" id="WP_173739211.1">
    <property type="nucleotide sequence ID" value="NZ_JAAKZU010000003.1"/>
</dbReference>
<dbReference type="AlphaFoldDB" id="A0AA44JBL6"/>
<name>A0AA44JBL6_AGRTU</name>
<proteinExistence type="predicted"/>
<protein>
    <submittedName>
        <fullName evidence="2">Uncharacterized protein</fullName>
    </submittedName>
</protein>
<reference evidence="2" key="1">
    <citation type="journal article" date="2020" name="Science">
        <title>Unexpected conservation and global transmission of agrobacterial virulence plasmids.</title>
        <authorList>
            <person name="Weisberg A.J."/>
            <person name="Davis E.W. 2nd"/>
            <person name="Tabima J."/>
            <person name="Belcher M.S."/>
            <person name="Miller M."/>
            <person name="Kuo C.H."/>
            <person name="Loper J.E."/>
            <person name="Grunwald N.J."/>
            <person name="Putnam M.L."/>
            <person name="Chang J.H."/>
        </authorList>
    </citation>
    <scope>NUCLEOTIDE SEQUENCE</scope>
    <source>
        <strain evidence="2">17-1853-1a</strain>
    </source>
</reference>
<dbReference type="EMBL" id="JAAMAY010000046">
    <property type="protein sequence ID" value="NTC32139.1"/>
    <property type="molecule type" value="Genomic_DNA"/>
</dbReference>
<dbReference type="Proteomes" id="UP000702952">
    <property type="component" value="Unassembled WGS sequence"/>
</dbReference>
<sequence>MQDVTAIIAGSKSDVDKKPEVDPYDAGGLDGPKAIIAIKVRDGMKSFVTHIEEIRGHVADALPKKNTVKKSHAEKTALTARLAHRELDSLAQFVTPSPQRCDRD</sequence>
<evidence type="ECO:0000313" key="3">
    <source>
        <dbReference type="Proteomes" id="UP000702952"/>
    </source>
</evidence>
<accession>A0AA44JBL6</accession>
<comment type="caution">
    <text evidence="2">The sequence shown here is derived from an EMBL/GenBank/DDBJ whole genome shotgun (WGS) entry which is preliminary data.</text>
</comment>
<evidence type="ECO:0000256" key="1">
    <source>
        <dbReference type="SAM" id="MobiDB-lite"/>
    </source>
</evidence>